<dbReference type="EMBL" id="FQZG01000003">
    <property type="protein sequence ID" value="SHI30219.1"/>
    <property type="molecule type" value="Genomic_DNA"/>
</dbReference>
<accession>A0A1M6A1J8</accession>
<dbReference type="InterPro" id="IPR012495">
    <property type="entry name" value="TadE-like_dom"/>
</dbReference>
<evidence type="ECO:0000313" key="3">
    <source>
        <dbReference type="Proteomes" id="UP000184512"/>
    </source>
</evidence>
<dbReference type="Pfam" id="PF07811">
    <property type="entry name" value="TadE"/>
    <property type="match status" value="1"/>
</dbReference>
<dbReference type="Proteomes" id="UP000184512">
    <property type="component" value="Unassembled WGS sequence"/>
</dbReference>
<name>A0A1M6A1J8_9ACTN</name>
<evidence type="ECO:0000259" key="1">
    <source>
        <dbReference type="Pfam" id="PF07811"/>
    </source>
</evidence>
<dbReference type="STRING" id="1123357.SAMN02745244_00047"/>
<dbReference type="AlphaFoldDB" id="A0A1M6A1J8"/>
<protein>
    <submittedName>
        <fullName evidence="2">TadE-like protein</fullName>
    </submittedName>
</protein>
<keyword evidence="3" id="KW-1185">Reference proteome</keyword>
<sequence>MRGERGSSSVEMVIALPIVLTVLFLAVQAGTWFHARSIALASAQSGARTSAMLNSSLEAGLSSARSFAADVGGTTLTGVTVTGDRTATSTTVTVTGHSVRLVPFMDVTVSQSATLPVERYTR</sequence>
<gene>
    <name evidence="2" type="ORF">SAMN02745244_00047</name>
</gene>
<feature type="domain" description="TadE-like" evidence="1">
    <location>
        <begin position="6"/>
        <end position="48"/>
    </location>
</feature>
<evidence type="ECO:0000313" key="2">
    <source>
        <dbReference type="EMBL" id="SHI30219.1"/>
    </source>
</evidence>
<dbReference type="RefSeq" id="WP_073185260.1">
    <property type="nucleotide sequence ID" value="NZ_FQZG01000003.1"/>
</dbReference>
<organism evidence="2 3">
    <name type="scientific">Tessaracoccus bendigoensis DSM 12906</name>
    <dbReference type="NCBI Taxonomy" id="1123357"/>
    <lineage>
        <taxon>Bacteria</taxon>
        <taxon>Bacillati</taxon>
        <taxon>Actinomycetota</taxon>
        <taxon>Actinomycetes</taxon>
        <taxon>Propionibacteriales</taxon>
        <taxon>Propionibacteriaceae</taxon>
        <taxon>Tessaracoccus</taxon>
    </lineage>
</organism>
<proteinExistence type="predicted"/>
<reference evidence="2 3" key="1">
    <citation type="submission" date="2016-11" db="EMBL/GenBank/DDBJ databases">
        <authorList>
            <person name="Jaros S."/>
            <person name="Januszkiewicz K."/>
            <person name="Wedrychowicz H."/>
        </authorList>
    </citation>
    <scope>NUCLEOTIDE SEQUENCE [LARGE SCALE GENOMIC DNA]</scope>
    <source>
        <strain evidence="2 3">DSM 12906</strain>
    </source>
</reference>